<protein>
    <submittedName>
        <fullName evidence="1">Uncharacterized protein</fullName>
    </submittedName>
</protein>
<dbReference type="Proteomes" id="UP001164746">
    <property type="component" value="Chromosome 7"/>
</dbReference>
<name>A0ABY7EQ18_MYAAR</name>
<reference evidence="1" key="1">
    <citation type="submission" date="2022-11" db="EMBL/GenBank/DDBJ databases">
        <title>Centuries of genome instability and evolution in soft-shell clam transmissible cancer (bioRxiv).</title>
        <authorList>
            <person name="Hart S.F.M."/>
            <person name="Yonemitsu M.A."/>
            <person name="Giersch R.M."/>
            <person name="Beal B.F."/>
            <person name="Arriagada G."/>
            <person name="Davis B.W."/>
            <person name="Ostrander E.A."/>
            <person name="Goff S.P."/>
            <person name="Metzger M.J."/>
        </authorList>
    </citation>
    <scope>NUCLEOTIDE SEQUENCE</scope>
    <source>
        <strain evidence="1">MELC-2E11</strain>
        <tissue evidence="1">Siphon/mantle</tissue>
    </source>
</reference>
<proteinExistence type="predicted"/>
<organism evidence="1 2">
    <name type="scientific">Mya arenaria</name>
    <name type="common">Soft-shell clam</name>
    <dbReference type="NCBI Taxonomy" id="6604"/>
    <lineage>
        <taxon>Eukaryota</taxon>
        <taxon>Metazoa</taxon>
        <taxon>Spiralia</taxon>
        <taxon>Lophotrochozoa</taxon>
        <taxon>Mollusca</taxon>
        <taxon>Bivalvia</taxon>
        <taxon>Autobranchia</taxon>
        <taxon>Heteroconchia</taxon>
        <taxon>Euheterodonta</taxon>
        <taxon>Imparidentia</taxon>
        <taxon>Neoheterodontei</taxon>
        <taxon>Myida</taxon>
        <taxon>Myoidea</taxon>
        <taxon>Myidae</taxon>
        <taxon>Mya</taxon>
    </lineage>
</organism>
<keyword evidence="2" id="KW-1185">Reference proteome</keyword>
<sequence length="172" mass="19560">MADLLARPLRIHTRGLKKLSHEEVLKSLKHTIDEKYIQAIQITERSCIITMNNKEAKVSTLIFPTDVITNVTLKDAPYEMQDTPKATTMNQFGDVIDGSLVRGKIENTQTSQMILNCIPILPPSIEIGEFKIKLFADNDRTRCNKFQKTDHTYLSARTGFNDRGNHNQRQCG</sequence>
<evidence type="ECO:0000313" key="2">
    <source>
        <dbReference type="Proteomes" id="UP001164746"/>
    </source>
</evidence>
<dbReference type="EMBL" id="CP111018">
    <property type="protein sequence ID" value="WAR10906.1"/>
    <property type="molecule type" value="Genomic_DNA"/>
</dbReference>
<accession>A0ABY7EQ18</accession>
<gene>
    <name evidence="1" type="ORF">MAR_035982</name>
</gene>
<evidence type="ECO:0000313" key="1">
    <source>
        <dbReference type="EMBL" id="WAR10906.1"/>
    </source>
</evidence>